<evidence type="ECO:0000313" key="4">
    <source>
        <dbReference type="Proteomes" id="UP001153620"/>
    </source>
</evidence>
<keyword evidence="1" id="KW-0175">Coiled coil</keyword>
<organism evidence="3 4">
    <name type="scientific">Chironomus riparius</name>
    <dbReference type="NCBI Taxonomy" id="315576"/>
    <lineage>
        <taxon>Eukaryota</taxon>
        <taxon>Metazoa</taxon>
        <taxon>Ecdysozoa</taxon>
        <taxon>Arthropoda</taxon>
        <taxon>Hexapoda</taxon>
        <taxon>Insecta</taxon>
        <taxon>Pterygota</taxon>
        <taxon>Neoptera</taxon>
        <taxon>Endopterygota</taxon>
        <taxon>Diptera</taxon>
        <taxon>Nematocera</taxon>
        <taxon>Chironomoidea</taxon>
        <taxon>Chironomidae</taxon>
        <taxon>Chironominae</taxon>
        <taxon>Chironomus</taxon>
    </lineage>
</organism>
<feature type="coiled-coil region" evidence="1">
    <location>
        <begin position="403"/>
        <end position="466"/>
    </location>
</feature>
<feature type="compositionally biased region" description="Polar residues" evidence="2">
    <location>
        <begin position="282"/>
        <end position="293"/>
    </location>
</feature>
<dbReference type="EMBL" id="OU895877">
    <property type="protein sequence ID" value="CAG9799924.1"/>
    <property type="molecule type" value="Genomic_DNA"/>
</dbReference>
<evidence type="ECO:0008006" key="5">
    <source>
        <dbReference type="Google" id="ProtNLM"/>
    </source>
</evidence>
<dbReference type="AlphaFoldDB" id="A0A9N9RKK1"/>
<sequence>MSKNQFVSEYGELSNEILLNIAEILTLRLPEGSERIIASKWVKKFNACEPNSYQQYLSLFVSCLTKQLLVDPFNAPPKDMTSQWHTFSKVYNQEDINNAVIHRLYKDSFTPPYQLDLSSDLKEYIAFQEIPFFGAHFYYAFSPRDKIDKWTNFNKMNVPKNLIEILRKDEFVESPIKGRLFPRPQSRPTEPTKITFKPKSQTMLSKKKPEWEDLVEQEKAEAEPERKQPTIVIPTDVSVKNIPPALQRRMAKAEQERQERLSKKSQEKKDHGMPRKLGATKRSVSIKPSTSQKKPPRSVKNIVVEDIDASLMSKTLSDTLMEPKSPEFKGPHADLQRRLFHLRQSNIPPSELIKTTHDISQMSADINREAERLQRDGTANLQNVERLHNTGLSVGNRILNMLKEHQAEQLQEAAENAAGALENVRLTMEQLDDMLEQGAQTHDETLKRLNAIKERMQQSAFEAQNASIRMNEMKMGHELMGVMDGMLDVNENSAYQLQSLQAGTQQEGILIEGLENSSQQLAYVIQEQRDRLSRALENNEPALLPLIEQTVKTVDEILSSSFNENIQLIQNADKTRNAVKAIEIDSQKHEQLDDMNERTLQILHDVEQAISKVMDVDADLIDIDNQDLGFSDILDENEVEKQRQFKLKERQERLEEIQERSQLANNFNGNETLVDISSMLVNDIQTSISEIDQILIPGLQKLEVNAEFPKDRDAVHEAIEIIEQHSEVLHNSLMEMVNLREAVADEKEAPIEYDLMTFEDDDLIEFD</sequence>
<proteinExistence type="predicted"/>
<dbReference type="Proteomes" id="UP001153620">
    <property type="component" value="Chromosome 1"/>
</dbReference>
<protein>
    <recommendedName>
        <fullName evidence="5">DUF4485 domain-containing protein</fullName>
    </recommendedName>
</protein>
<evidence type="ECO:0000256" key="1">
    <source>
        <dbReference type="SAM" id="Coils"/>
    </source>
</evidence>
<feature type="region of interest" description="Disordered" evidence="2">
    <location>
        <begin position="177"/>
        <end position="299"/>
    </location>
</feature>
<reference evidence="3" key="1">
    <citation type="submission" date="2022-01" db="EMBL/GenBank/DDBJ databases">
        <authorList>
            <person name="King R."/>
        </authorList>
    </citation>
    <scope>NUCLEOTIDE SEQUENCE</scope>
</reference>
<dbReference type="OrthoDB" id="78101at2759"/>
<accession>A0A9N9RKK1</accession>
<gene>
    <name evidence="3" type="ORF">CHIRRI_LOCUS2882</name>
</gene>
<keyword evidence="4" id="KW-1185">Reference proteome</keyword>
<feature type="compositionally biased region" description="Basic and acidic residues" evidence="2">
    <location>
        <begin position="207"/>
        <end position="228"/>
    </location>
</feature>
<evidence type="ECO:0000256" key="2">
    <source>
        <dbReference type="SAM" id="MobiDB-lite"/>
    </source>
</evidence>
<evidence type="ECO:0000313" key="3">
    <source>
        <dbReference type="EMBL" id="CAG9799924.1"/>
    </source>
</evidence>
<name>A0A9N9RKK1_9DIPT</name>
<feature type="compositionally biased region" description="Basic and acidic residues" evidence="2">
    <location>
        <begin position="251"/>
        <end position="273"/>
    </location>
</feature>
<reference evidence="3" key="2">
    <citation type="submission" date="2022-10" db="EMBL/GenBank/DDBJ databases">
        <authorList>
            <consortium name="ENA_rothamsted_submissions"/>
            <consortium name="culmorum"/>
            <person name="King R."/>
        </authorList>
    </citation>
    <scope>NUCLEOTIDE SEQUENCE</scope>
</reference>